<protein>
    <recommendedName>
        <fullName evidence="4">Glycosyltransferase 61 catalytic domain-containing protein</fullName>
    </recommendedName>
</protein>
<evidence type="ECO:0000313" key="5">
    <source>
        <dbReference type="EMBL" id="KNC50672.1"/>
    </source>
</evidence>
<dbReference type="InterPro" id="IPR049625">
    <property type="entry name" value="Glyco_transf_61_cat"/>
</dbReference>
<name>A0A0L0DEC0_THETB</name>
<feature type="domain" description="Glycosyltransferase 61 catalytic" evidence="4">
    <location>
        <begin position="201"/>
        <end position="322"/>
    </location>
</feature>
<evidence type="ECO:0000256" key="3">
    <source>
        <dbReference type="ARBA" id="ARBA00023180"/>
    </source>
</evidence>
<accession>A0A0L0DEC0</accession>
<evidence type="ECO:0000313" key="6">
    <source>
        <dbReference type="Proteomes" id="UP000054408"/>
    </source>
</evidence>
<evidence type="ECO:0000259" key="4">
    <source>
        <dbReference type="Pfam" id="PF04577"/>
    </source>
</evidence>
<dbReference type="InterPro" id="IPR007657">
    <property type="entry name" value="Glycosyltransferase_61"/>
</dbReference>
<dbReference type="PANTHER" id="PTHR20961">
    <property type="entry name" value="GLYCOSYLTRANSFERASE"/>
    <property type="match status" value="1"/>
</dbReference>
<gene>
    <name evidence="5" type="ORF">AMSG_00832</name>
</gene>
<evidence type="ECO:0000256" key="2">
    <source>
        <dbReference type="ARBA" id="ARBA00022679"/>
    </source>
</evidence>
<dbReference type="Proteomes" id="UP000054408">
    <property type="component" value="Unassembled WGS sequence"/>
</dbReference>
<dbReference type="Pfam" id="PF04577">
    <property type="entry name" value="Glyco_transf_61"/>
    <property type="match status" value="1"/>
</dbReference>
<dbReference type="RefSeq" id="XP_013762552.1">
    <property type="nucleotide sequence ID" value="XM_013907098.1"/>
</dbReference>
<proteinExistence type="predicted"/>
<reference evidence="5 6" key="1">
    <citation type="submission" date="2010-05" db="EMBL/GenBank/DDBJ databases">
        <title>The Genome Sequence of Thecamonas trahens ATCC 50062.</title>
        <authorList>
            <consortium name="The Broad Institute Genome Sequencing Platform"/>
            <person name="Russ C."/>
            <person name="Cuomo C."/>
            <person name="Shea T."/>
            <person name="Young S.K."/>
            <person name="Zeng Q."/>
            <person name="Koehrsen M."/>
            <person name="Haas B."/>
            <person name="Borodovsky M."/>
            <person name="Guigo R."/>
            <person name="Alvarado L."/>
            <person name="Berlin A."/>
            <person name="Bochicchio J."/>
            <person name="Borenstein D."/>
            <person name="Chapman S."/>
            <person name="Chen Z."/>
            <person name="Freedman E."/>
            <person name="Gellesch M."/>
            <person name="Goldberg J."/>
            <person name="Griggs A."/>
            <person name="Gujja S."/>
            <person name="Heilman E."/>
            <person name="Heiman D."/>
            <person name="Hepburn T."/>
            <person name="Howarth C."/>
            <person name="Jen D."/>
            <person name="Larson L."/>
            <person name="Mehta T."/>
            <person name="Park D."/>
            <person name="Pearson M."/>
            <person name="Roberts A."/>
            <person name="Saif S."/>
            <person name="Shenoy N."/>
            <person name="Sisk P."/>
            <person name="Stolte C."/>
            <person name="Sykes S."/>
            <person name="Thomson T."/>
            <person name="Walk T."/>
            <person name="White J."/>
            <person name="Yandava C."/>
            <person name="Burger G."/>
            <person name="Gray M.W."/>
            <person name="Holland P.W.H."/>
            <person name="King N."/>
            <person name="Lang F.B.F."/>
            <person name="Roger A.J."/>
            <person name="Ruiz-Trillo I."/>
            <person name="Lander E."/>
            <person name="Nusbaum C."/>
        </authorList>
    </citation>
    <scope>NUCLEOTIDE SEQUENCE [LARGE SCALE GENOMIC DNA]</scope>
    <source>
        <strain evidence="5 6">ATCC 50062</strain>
    </source>
</reference>
<dbReference type="GeneID" id="25560613"/>
<dbReference type="GO" id="GO:0016757">
    <property type="term" value="F:glycosyltransferase activity"/>
    <property type="evidence" value="ECO:0007669"/>
    <property type="project" value="UniProtKB-KW"/>
</dbReference>
<dbReference type="EMBL" id="GL349435">
    <property type="protein sequence ID" value="KNC50672.1"/>
    <property type="molecule type" value="Genomic_DNA"/>
</dbReference>
<keyword evidence="6" id="KW-1185">Reference proteome</keyword>
<dbReference type="OrthoDB" id="529273at2759"/>
<organism evidence="5 6">
    <name type="scientific">Thecamonas trahens ATCC 50062</name>
    <dbReference type="NCBI Taxonomy" id="461836"/>
    <lineage>
        <taxon>Eukaryota</taxon>
        <taxon>Apusozoa</taxon>
        <taxon>Apusomonadida</taxon>
        <taxon>Apusomonadidae</taxon>
        <taxon>Thecamonas</taxon>
    </lineage>
</organism>
<keyword evidence="1" id="KW-0328">Glycosyltransferase</keyword>
<keyword evidence="3" id="KW-0325">Glycoprotein</keyword>
<keyword evidence="2" id="KW-0808">Transferase</keyword>
<sequence>MHNVVLRGDGKIELGGLSESDRAEIDAGLADETLIPYKLWPEGLSDPWQGPKTESMASRLVLTDDPVDEALCTEMLPPDSTVFMVAPWVAENAWHTHNDIIMPMFFNVWLADTLSSDKASNNVLYVFNPGLARAVIRELPTFLERILFGGGIRSTSELSASPDARICIPRLRYGRGPLLLYLNDEVFPALRGKLGSPDTAWQHFSPGEITTAYRAHVWQQLGIEPKAPLDGMTGMAGNDQVLNGSRTILVPRRSSRSFRLPDGEDAFVDALAAYPHLDVVSETFAGSFTDTITRFASVDVVMGASGAGLIHTLYAPPHAALVDLRLSVGCQPSFHAETAHHASLRYLEIWEPEYEPYSLDQLARDLVVVLEQVFGLWSRRAMAGPFLSNEAAGLPAFLVGDGESKATATSRCRPFPAESGMGPRAMCWHVPSLSVPATSRAFITLPAPHIPLTCFGRDRVVLPDPDDRDTRFPLVDIAPGRDGLTPRLYPAVTVTDESAAAGR</sequence>
<evidence type="ECO:0000256" key="1">
    <source>
        <dbReference type="ARBA" id="ARBA00022676"/>
    </source>
</evidence>
<dbReference type="AlphaFoldDB" id="A0A0L0DEC0"/>